<dbReference type="Proteomes" id="UP000628079">
    <property type="component" value="Unassembled WGS sequence"/>
</dbReference>
<sequence length="309" mass="32077">MRLVDRYDAIVCDLDGVVYRGDPAVPHAVEALSAAGIPVQYATNNASRPPAAVGEHLRRLGLDVEDSAVATSSQAAAWLLTKHVARGAAVLAVGGPGVAEALRERGYVPVSSAADDPVAVVQGYGQGVTADDLAQAAYAVQRGALWLATNTDHTLPTASGYAPGNGALVLAVGAAVGRGPDLVAGKPDEPLYLMCAERLGVEPSRVLAIGDRLETDIEGAHHAGMDSLLVLTGVHGVEDALAAPPEERPTWVARDLRALLDDVESLEPARDALRDEWAARDEASGGDHDRELPAVLSDLTGEETAPRGH</sequence>
<dbReference type="SUPFAM" id="SSF56784">
    <property type="entry name" value="HAD-like"/>
    <property type="match status" value="1"/>
</dbReference>
<dbReference type="RefSeq" id="WP_035947775.1">
    <property type="nucleotide sequence ID" value="NZ_BMEA01000001.1"/>
</dbReference>
<feature type="compositionally biased region" description="Basic and acidic residues" evidence="5">
    <location>
        <begin position="278"/>
        <end position="292"/>
    </location>
</feature>
<keyword evidence="4" id="KW-0460">Magnesium</keyword>
<dbReference type="PIRSF" id="PIRSF000915">
    <property type="entry name" value="PGP-type_phosphatase"/>
    <property type="match status" value="1"/>
</dbReference>
<comment type="cofactor">
    <cofactor evidence="4">
        <name>Mg(2+)</name>
        <dbReference type="ChEBI" id="CHEBI:18420"/>
    </cofactor>
    <text evidence="4">Divalent metal ions. Mg(2+) is the most effective.</text>
</comment>
<feature type="region of interest" description="Disordered" evidence="5">
    <location>
        <begin position="278"/>
        <end position="309"/>
    </location>
</feature>
<comment type="similarity">
    <text evidence="1">Belongs to the HAD-like hydrolase superfamily.</text>
</comment>
<feature type="binding site" evidence="4">
    <location>
        <position position="211"/>
    </location>
    <ligand>
        <name>Mg(2+)</name>
        <dbReference type="ChEBI" id="CHEBI:18420"/>
    </ligand>
</feature>
<feature type="active site" description="Proton donor" evidence="2">
    <location>
        <position position="15"/>
    </location>
</feature>
<protein>
    <submittedName>
        <fullName evidence="6">Sugar-phosphatase</fullName>
    </submittedName>
</protein>
<keyword evidence="4" id="KW-0479">Metal-binding</keyword>
<evidence type="ECO:0000256" key="4">
    <source>
        <dbReference type="PIRSR" id="PIRSR000915-3"/>
    </source>
</evidence>
<evidence type="ECO:0000313" key="6">
    <source>
        <dbReference type="EMBL" id="GGB68480.1"/>
    </source>
</evidence>
<evidence type="ECO:0000256" key="5">
    <source>
        <dbReference type="SAM" id="MobiDB-lite"/>
    </source>
</evidence>
<dbReference type="GO" id="GO:0005737">
    <property type="term" value="C:cytoplasm"/>
    <property type="evidence" value="ECO:0007669"/>
    <property type="project" value="TreeGrafter"/>
</dbReference>
<proteinExistence type="inferred from homology"/>
<dbReference type="PANTHER" id="PTHR19288:SF95">
    <property type="entry name" value="D-GLYCEROL 3-PHOSPHATE PHOSPHATASE"/>
    <property type="match status" value="1"/>
</dbReference>
<accession>A0A8H9KQX2</accession>
<dbReference type="NCBIfam" id="TIGR01460">
    <property type="entry name" value="HAD-SF-IIA"/>
    <property type="match status" value="1"/>
</dbReference>
<dbReference type="GO" id="GO:0016791">
    <property type="term" value="F:phosphatase activity"/>
    <property type="evidence" value="ECO:0007669"/>
    <property type="project" value="TreeGrafter"/>
</dbReference>
<dbReference type="Pfam" id="PF13242">
    <property type="entry name" value="Hydrolase_like"/>
    <property type="match status" value="1"/>
</dbReference>
<dbReference type="EMBL" id="BMEA01000001">
    <property type="protein sequence ID" value="GGB68480.1"/>
    <property type="molecule type" value="Genomic_DNA"/>
</dbReference>
<reference evidence="6" key="1">
    <citation type="journal article" date="2014" name="Int. J. Syst. Evol. Microbiol.">
        <title>Complete genome sequence of Corynebacterium casei LMG S-19264T (=DSM 44701T), isolated from a smear-ripened cheese.</title>
        <authorList>
            <consortium name="US DOE Joint Genome Institute (JGI-PGF)"/>
            <person name="Walter F."/>
            <person name="Albersmeier A."/>
            <person name="Kalinowski J."/>
            <person name="Ruckert C."/>
        </authorList>
    </citation>
    <scope>NUCLEOTIDE SEQUENCE</scope>
    <source>
        <strain evidence="6">CGMCC 1.10749</strain>
    </source>
</reference>
<feature type="binding site" evidence="4">
    <location>
        <position position="15"/>
    </location>
    <ligand>
        <name>Mg(2+)</name>
        <dbReference type="ChEBI" id="CHEBI:18420"/>
    </ligand>
</feature>
<reference evidence="6" key="2">
    <citation type="submission" date="2020-09" db="EMBL/GenBank/DDBJ databases">
        <authorList>
            <person name="Sun Q."/>
            <person name="Zhou Y."/>
        </authorList>
    </citation>
    <scope>NUCLEOTIDE SEQUENCE</scope>
    <source>
        <strain evidence="6">CGMCC 1.10749</strain>
    </source>
</reference>
<dbReference type="GO" id="GO:0046872">
    <property type="term" value="F:metal ion binding"/>
    <property type="evidence" value="ECO:0007669"/>
    <property type="project" value="UniProtKB-KW"/>
</dbReference>
<dbReference type="InterPro" id="IPR006357">
    <property type="entry name" value="HAD-SF_hydro_IIA"/>
</dbReference>
<evidence type="ECO:0000256" key="2">
    <source>
        <dbReference type="PIRSR" id="PIRSR000915-1"/>
    </source>
</evidence>
<dbReference type="InterPro" id="IPR036412">
    <property type="entry name" value="HAD-like_sf"/>
</dbReference>
<organism evidence="6 7">
    <name type="scientific">Knoellia flava</name>
    <dbReference type="NCBI Taxonomy" id="913969"/>
    <lineage>
        <taxon>Bacteria</taxon>
        <taxon>Bacillati</taxon>
        <taxon>Actinomycetota</taxon>
        <taxon>Actinomycetes</taxon>
        <taxon>Micrococcales</taxon>
        <taxon>Intrasporangiaceae</taxon>
        <taxon>Knoellia</taxon>
    </lineage>
</organism>
<comment type="caution">
    <text evidence="6">The sequence shown here is derived from an EMBL/GenBank/DDBJ whole genome shotgun (WGS) entry which is preliminary data.</text>
</comment>
<feature type="binding site" evidence="3">
    <location>
        <position position="186"/>
    </location>
    <ligand>
        <name>substrate</name>
    </ligand>
</feature>
<dbReference type="Gene3D" id="3.40.50.1000">
    <property type="entry name" value="HAD superfamily/HAD-like"/>
    <property type="match status" value="2"/>
</dbReference>
<dbReference type="PANTHER" id="PTHR19288">
    <property type="entry name" value="4-NITROPHENYLPHOSPHATASE-RELATED"/>
    <property type="match status" value="1"/>
</dbReference>
<gene>
    <name evidence="6" type="ORF">GCM10011314_04700</name>
</gene>
<evidence type="ECO:0000313" key="7">
    <source>
        <dbReference type="Proteomes" id="UP000628079"/>
    </source>
</evidence>
<feature type="active site" description="Nucleophile" evidence="2">
    <location>
        <position position="13"/>
    </location>
</feature>
<dbReference type="Pfam" id="PF13344">
    <property type="entry name" value="Hydrolase_6"/>
    <property type="match status" value="1"/>
</dbReference>
<dbReference type="InterPro" id="IPR023214">
    <property type="entry name" value="HAD_sf"/>
</dbReference>
<dbReference type="AlphaFoldDB" id="A0A8H9KQX2"/>
<name>A0A8H9KQX2_9MICO</name>
<evidence type="ECO:0000256" key="1">
    <source>
        <dbReference type="PIRNR" id="PIRNR000915"/>
    </source>
</evidence>
<evidence type="ECO:0000256" key="3">
    <source>
        <dbReference type="PIRSR" id="PIRSR000915-2"/>
    </source>
</evidence>
<feature type="binding site" evidence="4">
    <location>
        <position position="13"/>
    </location>
    <ligand>
        <name>Mg(2+)</name>
        <dbReference type="ChEBI" id="CHEBI:18420"/>
    </ligand>
</feature>